<dbReference type="EMBL" id="CAJVAF010000049">
    <property type="protein sequence ID" value="CAG7589676.1"/>
    <property type="molecule type" value="Genomic_DNA"/>
</dbReference>
<organism evidence="1 2">
    <name type="scientific">Hyalomma marginatum</name>
    <dbReference type="NCBI Taxonomy" id="34627"/>
    <lineage>
        <taxon>Eukaryota</taxon>
        <taxon>Metazoa</taxon>
        <taxon>Ecdysozoa</taxon>
        <taxon>Arthropoda</taxon>
        <taxon>Chelicerata</taxon>
        <taxon>Arachnida</taxon>
        <taxon>Acari</taxon>
        <taxon>Parasitiformes</taxon>
        <taxon>Ixodida</taxon>
        <taxon>Ixodoidea</taxon>
        <taxon>Ixodidae</taxon>
        <taxon>Hyalomminae</taxon>
        <taxon>Hyalomma</taxon>
    </lineage>
</organism>
<dbReference type="AlphaFoldDB" id="A0A8S4C4H2"/>
<proteinExistence type="predicted"/>
<reference evidence="1" key="1">
    <citation type="submission" date="2021-06" db="EMBL/GenBank/DDBJ databases">
        <authorList>
            <person name="Nardi T."/>
            <person name="Nardi T."/>
        </authorList>
    </citation>
    <scope>NUCLEOTIDE SEQUENCE</scope>
</reference>
<gene>
    <name evidence="1" type="ORF">MHYMCMPASI_00182</name>
</gene>
<dbReference type="Proteomes" id="UP000837675">
    <property type="component" value="Unassembled WGS sequence"/>
</dbReference>
<evidence type="ECO:0000313" key="1">
    <source>
        <dbReference type="EMBL" id="CAG7589676.1"/>
    </source>
</evidence>
<protein>
    <submittedName>
        <fullName evidence="1">Uncharacterized protein</fullName>
    </submittedName>
</protein>
<name>A0A8S4C4H2_9ACAR</name>
<accession>A0A8S4C4H2</accession>
<comment type="caution">
    <text evidence="1">The sequence shown here is derived from an EMBL/GenBank/DDBJ whole genome shotgun (WGS) entry which is preliminary data.</text>
</comment>
<evidence type="ECO:0000313" key="2">
    <source>
        <dbReference type="Proteomes" id="UP000837675"/>
    </source>
</evidence>
<sequence>MDNKHIGNDNFRVFLPGNDAYVDKSLFIQQSKEDTILITRPRR</sequence>
<keyword evidence="2" id="KW-1185">Reference proteome</keyword>